<dbReference type="InterPro" id="IPR029063">
    <property type="entry name" value="SAM-dependent_MTases_sf"/>
</dbReference>
<evidence type="ECO:0000256" key="2">
    <source>
        <dbReference type="ARBA" id="ARBA00022552"/>
    </source>
</evidence>
<dbReference type="OrthoDB" id="9808773at2"/>
<dbReference type="EC" id="2.1.1.170" evidence="6"/>
<comment type="subcellular location">
    <subcellularLocation>
        <location evidence="6">Cytoplasm</location>
    </subcellularLocation>
</comment>
<dbReference type="PANTHER" id="PTHR31760:SF0">
    <property type="entry name" value="S-ADENOSYL-L-METHIONINE-DEPENDENT METHYLTRANSFERASES SUPERFAMILY PROTEIN"/>
    <property type="match status" value="1"/>
</dbReference>
<comment type="caution">
    <text evidence="7">The sequence shown here is derived from an EMBL/GenBank/DDBJ whole genome shotgun (WGS) entry which is preliminary data.</text>
</comment>
<comment type="caution">
    <text evidence="6">Lacks conserved residue(s) required for the propagation of feature annotation.</text>
</comment>
<gene>
    <name evidence="6 7" type="primary">rsmG</name>
    <name evidence="7" type="ORF">FGU71_05530</name>
</gene>
<evidence type="ECO:0000256" key="6">
    <source>
        <dbReference type="HAMAP-Rule" id="MF_00074"/>
    </source>
</evidence>
<reference evidence="7 8" key="1">
    <citation type="submission" date="2019-06" db="EMBL/GenBank/DDBJ databases">
        <title>Erythrobacter insulae sp. nov., isolated from a tidal flat.</title>
        <authorList>
            <person name="Yoon J.-H."/>
        </authorList>
    </citation>
    <scope>NUCLEOTIDE SEQUENCE [LARGE SCALE GENOMIC DNA]</scope>
    <source>
        <strain evidence="7 8">JBTF-M21</strain>
    </source>
</reference>
<feature type="binding site" evidence="6">
    <location>
        <position position="83"/>
    </location>
    <ligand>
        <name>S-adenosyl-L-methionine</name>
        <dbReference type="ChEBI" id="CHEBI:59789"/>
    </ligand>
</feature>
<dbReference type="NCBIfam" id="TIGR00138">
    <property type="entry name" value="rsmG_gidB"/>
    <property type="match status" value="1"/>
</dbReference>
<proteinExistence type="inferred from homology"/>
<evidence type="ECO:0000256" key="3">
    <source>
        <dbReference type="ARBA" id="ARBA00022603"/>
    </source>
</evidence>
<accession>A0A547PB54</accession>
<evidence type="ECO:0000313" key="8">
    <source>
        <dbReference type="Proteomes" id="UP000316343"/>
    </source>
</evidence>
<dbReference type="AlphaFoldDB" id="A0A547PB54"/>
<evidence type="ECO:0000256" key="4">
    <source>
        <dbReference type="ARBA" id="ARBA00022679"/>
    </source>
</evidence>
<feature type="binding site" evidence="6">
    <location>
        <position position="148"/>
    </location>
    <ligand>
        <name>S-adenosyl-L-methionine</name>
        <dbReference type="ChEBI" id="CHEBI:59789"/>
    </ligand>
</feature>
<dbReference type="InterPro" id="IPR003682">
    <property type="entry name" value="rRNA_ssu_MeTfrase_G"/>
</dbReference>
<dbReference type="GO" id="GO:0005829">
    <property type="term" value="C:cytosol"/>
    <property type="evidence" value="ECO:0007669"/>
    <property type="project" value="TreeGrafter"/>
</dbReference>
<dbReference type="Proteomes" id="UP000316343">
    <property type="component" value="Unassembled WGS sequence"/>
</dbReference>
<name>A0A547PB54_9SPHN</name>
<dbReference type="PANTHER" id="PTHR31760">
    <property type="entry name" value="S-ADENOSYL-L-METHIONINE-DEPENDENT METHYLTRANSFERASES SUPERFAMILY PROTEIN"/>
    <property type="match status" value="1"/>
</dbReference>
<dbReference type="GO" id="GO:0070043">
    <property type="term" value="F:rRNA (guanine-N7-)-methyltransferase activity"/>
    <property type="evidence" value="ECO:0007669"/>
    <property type="project" value="UniProtKB-UniRule"/>
</dbReference>
<comment type="function">
    <text evidence="6">Specifically methylates the N7 position of guanine in position 527 of 16S rRNA.</text>
</comment>
<keyword evidence="3 6" id="KW-0489">Methyltransferase</keyword>
<evidence type="ECO:0000313" key="7">
    <source>
        <dbReference type="EMBL" id="TRD11365.1"/>
    </source>
</evidence>
<dbReference type="Gene3D" id="3.40.50.150">
    <property type="entry name" value="Vaccinia Virus protein VP39"/>
    <property type="match status" value="1"/>
</dbReference>
<keyword evidence="1 6" id="KW-0963">Cytoplasm</keyword>
<dbReference type="HAMAP" id="MF_00074">
    <property type="entry name" value="16SrRNA_methyltr_G"/>
    <property type="match status" value="1"/>
</dbReference>
<dbReference type="SUPFAM" id="SSF53335">
    <property type="entry name" value="S-adenosyl-L-methionine-dependent methyltransferases"/>
    <property type="match status" value="1"/>
</dbReference>
<keyword evidence="8" id="KW-1185">Reference proteome</keyword>
<keyword evidence="5 6" id="KW-0949">S-adenosyl-L-methionine</keyword>
<comment type="catalytic activity">
    <reaction evidence="6">
        <text>guanosine(527) in 16S rRNA + S-adenosyl-L-methionine = N(7)-methylguanosine(527) in 16S rRNA + S-adenosyl-L-homocysteine</text>
        <dbReference type="Rhea" id="RHEA:42732"/>
        <dbReference type="Rhea" id="RHEA-COMP:10209"/>
        <dbReference type="Rhea" id="RHEA-COMP:10210"/>
        <dbReference type="ChEBI" id="CHEBI:57856"/>
        <dbReference type="ChEBI" id="CHEBI:59789"/>
        <dbReference type="ChEBI" id="CHEBI:74269"/>
        <dbReference type="ChEBI" id="CHEBI:74480"/>
        <dbReference type="EC" id="2.1.1.170"/>
    </reaction>
</comment>
<dbReference type="PIRSF" id="PIRSF003078">
    <property type="entry name" value="GidB"/>
    <property type="match status" value="1"/>
</dbReference>
<keyword evidence="4 6" id="KW-0808">Transferase</keyword>
<keyword evidence="2 6" id="KW-0698">rRNA processing</keyword>
<evidence type="ECO:0000256" key="1">
    <source>
        <dbReference type="ARBA" id="ARBA00022490"/>
    </source>
</evidence>
<sequence>MTALIETEEQARDYVRRMVDQAAYDRLVRFSELLLAENQRQNLISKPSEAQIWQRHFADSAQLLEHVSRETLGKGSDPWLDLGTGAGPPGLIIAVLMPDMPMKLVESRARRVEFLQACVDDLGLENCEVLGDRLERIAPFPASVISARAFAPLDKLLHLSAPFSTKATRYLLPKGRSAAHELNQQKSSIRKMFHVEQSLTDRDAGIIVSA</sequence>
<organism evidence="7 8">
    <name type="scientific">Erythrobacter insulae</name>
    <dbReference type="NCBI Taxonomy" id="2584124"/>
    <lineage>
        <taxon>Bacteria</taxon>
        <taxon>Pseudomonadati</taxon>
        <taxon>Pseudomonadota</taxon>
        <taxon>Alphaproteobacteria</taxon>
        <taxon>Sphingomonadales</taxon>
        <taxon>Erythrobacteraceae</taxon>
        <taxon>Erythrobacter/Porphyrobacter group</taxon>
        <taxon>Erythrobacter</taxon>
    </lineage>
</organism>
<evidence type="ECO:0000256" key="5">
    <source>
        <dbReference type="ARBA" id="ARBA00022691"/>
    </source>
</evidence>
<comment type="similarity">
    <text evidence="6">Belongs to the methyltransferase superfamily. RNA methyltransferase RsmG family.</text>
</comment>
<dbReference type="Pfam" id="PF02527">
    <property type="entry name" value="GidB"/>
    <property type="match status" value="1"/>
</dbReference>
<dbReference type="RefSeq" id="WP_142787630.1">
    <property type="nucleotide sequence ID" value="NZ_VHJK01000001.1"/>
</dbReference>
<protein>
    <recommendedName>
        <fullName evidence="6">Ribosomal RNA small subunit methyltransferase G</fullName>
        <ecNumber evidence="6">2.1.1.170</ecNumber>
    </recommendedName>
    <alternativeName>
        <fullName evidence="6">16S rRNA 7-methylguanosine methyltransferase</fullName>
        <shortName evidence="6">16S rRNA m7G methyltransferase</shortName>
    </alternativeName>
</protein>
<dbReference type="EMBL" id="VHJK01000001">
    <property type="protein sequence ID" value="TRD11365.1"/>
    <property type="molecule type" value="Genomic_DNA"/>
</dbReference>
<feature type="binding site" evidence="6">
    <location>
        <begin position="134"/>
        <end position="135"/>
    </location>
    <ligand>
        <name>S-adenosyl-L-methionine</name>
        <dbReference type="ChEBI" id="CHEBI:59789"/>
    </ligand>
</feature>